<evidence type="ECO:0000259" key="1">
    <source>
        <dbReference type="Pfam" id="PF00561"/>
    </source>
</evidence>
<dbReference type="InterPro" id="IPR029058">
    <property type="entry name" value="AB_hydrolase_fold"/>
</dbReference>
<dbReference type="InterPro" id="IPR000073">
    <property type="entry name" value="AB_hydrolase_1"/>
</dbReference>
<reference evidence="2 3" key="2">
    <citation type="submission" date="2018-11" db="EMBL/GenBank/DDBJ databases">
        <authorList>
            <consortium name="Pathogen Informatics"/>
        </authorList>
    </citation>
    <scope>NUCLEOTIDE SEQUENCE [LARGE SCALE GENOMIC DNA]</scope>
</reference>
<feature type="domain" description="AB hydrolase-1" evidence="1">
    <location>
        <begin position="81"/>
        <end position="160"/>
    </location>
</feature>
<proteinExistence type="predicted"/>
<dbReference type="OrthoDB" id="10249433at2759"/>
<organism evidence="4">
    <name type="scientific">Thelazia callipaeda</name>
    <name type="common">Oriental eyeworm</name>
    <name type="synonym">Parasitic nematode</name>
    <dbReference type="NCBI Taxonomy" id="103827"/>
    <lineage>
        <taxon>Eukaryota</taxon>
        <taxon>Metazoa</taxon>
        <taxon>Ecdysozoa</taxon>
        <taxon>Nematoda</taxon>
        <taxon>Chromadorea</taxon>
        <taxon>Rhabditida</taxon>
        <taxon>Spirurina</taxon>
        <taxon>Spiruromorpha</taxon>
        <taxon>Thelazioidea</taxon>
        <taxon>Thelaziidae</taxon>
        <taxon>Thelazia</taxon>
    </lineage>
</organism>
<evidence type="ECO:0000313" key="2">
    <source>
        <dbReference type="EMBL" id="VDN06173.1"/>
    </source>
</evidence>
<sequence length="282" mass="32234">MILQRLKRCDFSVKVPFQDYNNLTYHGVNSIGRNFHLVGKNGLRLGCWHILPDELSLNYKDTVINSNEMEHMMETFNYSIIVYLHGNSFDRSQSVRCKLYNVLSALGFHVLAIDYQGYGDSSGYPSEDGLIENAKEIYRYARSHCGSNNIYIWGHSLGTAESGSPPLGLILESPFNNLRDVVANHPFATFFRCLPWFERTVLDSLNRSGLNMSTDVRITKVDCPILILHAEDDHVIPVRLGRKLRDSALASHRDVIYEEFSASRHFSHKFIYLAEELPEIVT</sequence>
<evidence type="ECO:0000313" key="3">
    <source>
        <dbReference type="Proteomes" id="UP000276776"/>
    </source>
</evidence>
<dbReference type="GO" id="GO:0047372">
    <property type="term" value="F:monoacylglycerol lipase activity"/>
    <property type="evidence" value="ECO:0007669"/>
    <property type="project" value="TreeGrafter"/>
</dbReference>
<accession>A0A0N5D6F0</accession>
<protein>
    <submittedName>
        <fullName evidence="4">Lysophosphatidylserine lipase ABHD12</fullName>
    </submittedName>
</protein>
<dbReference type="EMBL" id="UYYF01004656">
    <property type="protein sequence ID" value="VDN06173.1"/>
    <property type="molecule type" value="Genomic_DNA"/>
</dbReference>
<keyword evidence="3" id="KW-1185">Reference proteome</keyword>
<dbReference type="PANTHER" id="PTHR12277">
    <property type="entry name" value="ALPHA/BETA HYDROLASE DOMAIN-CONTAINING PROTEIN"/>
    <property type="match status" value="1"/>
</dbReference>
<dbReference type="GO" id="GO:0004622">
    <property type="term" value="F:phosphatidylcholine lysophospholipase activity"/>
    <property type="evidence" value="ECO:0007669"/>
    <property type="project" value="TreeGrafter"/>
</dbReference>
<dbReference type="GO" id="GO:0006660">
    <property type="term" value="P:phosphatidylserine catabolic process"/>
    <property type="evidence" value="ECO:0007669"/>
    <property type="project" value="TreeGrafter"/>
</dbReference>
<dbReference type="GO" id="GO:0005789">
    <property type="term" value="C:endoplasmic reticulum membrane"/>
    <property type="evidence" value="ECO:0007669"/>
    <property type="project" value="TreeGrafter"/>
</dbReference>
<dbReference type="OMA" id="WFKDLNV"/>
<dbReference type="STRING" id="103827.A0A0N5D6F0"/>
<dbReference type="WBParaSite" id="TCLT_0000860901-mRNA-1">
    <property type="protein sequence ID" value="TCLT_0000860901-mRNA-1"/>
    <property type="gene ID" value="TCLT_0000860901"/>
</dbReference>
<dbReference type="Pfam" id="PF00561">
    <property type="entry name" value="Abhydrolase_1"/>
    <property type="match status" value="1"/>
</dbReference>
<dbReference type="SUPFAM" id="SSF53474">
    <property type="entry name" value="alpha/beta-Hydrolases"/>
    <property type="match status" value="1"/>
</dbReference>
<gene>
    <name evidence="2" type="ORF">TCLT_LOCUS8598</name>
</gene>
<name>A0A0N5D6F0_THECL</name>
<dbReference type="Proteomes" id="UP000276776">
    <property type="component" value="Unassembled WGS sequence"/>
</dbReference>
<dbReference type="AlphaFoldDB" id="A0A0N5D6F0"/>
<dbReference type="PANTHER" id="PTHR12277:SF194">
    <property type="entry name" value="FI04476P"/>
    <property type="match status" value="1"/>
</dbReference>
<evidence type="ECO:0000313" key="4">
    <source>
        <dbReference type="WBParaSite" id="TCLT_0000860901-mRNA-1"/>
    </source>
</evidence>
<dbReference type="GO" id="GO:0052651">
    <property type="term" value="P:monoacylglycerol catabolic process"/>
    <property type="evidence" value="ECO:0007669"/>
    <property type="project" value="TreeGrafter"/>
</dbReference>
<reference evidence="4" key="1">
    <citation type="submission" date="2017-02" db="UniProtKB">
        <authorList>
            <consortium name="WormBaseParasite"/>
        </authorList>
    </citation>
    <scope>IDENTIFICATION</scope>
</reference>
<dbReference type="Gene3D" id="3.40.50.1820">
    <property type="entry name" value="alpha/beta hydrolase"/>
    <property type="match status" value="1"/>
</dbReference>